<reference evidence="1" key="1">
    <citation type="journal article" date="2023" name="Science">
        <title>Genome structures resolve the early diversification of teleost fishes.</title>
        <authorList>
            <person name="Parey E."/>
            <person name="Louis A."/>
            <person name="Montfort J."/>
            <person name="Bouchez O."/>
            <person name="Roques C."/>
            <person name="Iampietro C."/>
            <person name="Lluch J."/>
            <person name="Castinel A."/>
            <person name="Donnadieu C."/>
            <person name="Desvignes T."/>
            <person name="Floi Bucao C."/>
            <person name="Jouanno E."/>
            <person name="Wen M."/>
            <person name="Mejri S."/>
            <person name="Dirks R."/>
            <person name="Jansen H."/>
            <person name="Henkel C."/>
            <person name="Chen W.J."/>
            <person name="Zahm M."/>
            <person name="Cabau C."/>
            <person name="Klopp C."/>
            <person name="Thompson A.W."/>
            <person name="Robinson-Rechavi M."/>
            <person name="Braasch I."/>
            <person name="Lecointre G."/>
            <person name="Bobe J."/>
            <person name="Postlethwait J.H."/>
            <person name="Berthelot C."/>
            <person name="Roest Crollius H."/>
            <person name="Guiguen Y."/>
        </authorList>
    </citation>
    <scope>NUCLEOTIDE SEQUENCE</scope>
    <source>
        <strain evidence="1">WJC10195</strain>
    </source>
</reference>
<evidence type="ECO:0000313" key="1">
    <source>
        <dbReference type="EMBL" id="KAJ8380817.1"/>
    </source>
</evidence>
<keyword evidence="2" id="KW-1185">Reference proteome</keyword>
<accession>A0A9Q1JDU0</accession>
<gene>
    <name evidence="1" type="ORF">SKAU_G00015950</name>
</gene>
<protein>
    <submittedName>
        <fullName evidence="1">Uncharacterized protein</fullName>
    </submittedName>
</protein>
<dbReference type="Proteomes" id="UP001152622">
    <property type="component" value="Chromosome 1"/>
</dbReference>
<sequence length="126" mass="14341">MVTTTQLMERRARTWGGSRRYPTVSFFKRLLKRTPVPPKARRRPQTTVPIRGYARPDDGGGPCVLYGLSWMREARTWTHLFGTGLKALALRQNTVVYQHTHLDKIHKPLPHGAGETVLHNISSDVI</sequence>
<dbReference type="AlphaFoldDB" id="A0A9Q1JDU0"/>
<dbReference type="EMBL" id="JAINUF010000001">
    <property type="protein sequence ID" value="KAJ8380817.1"/>
    <property type="molecule type" value="Genomic_DNA"/>
</dbReference>
<comment type="caution">
    <text evidence="1">The sequence shown here is derived from an EMBL/GenBank/DDBJ whole genome shotgun (WGS) entry which is preliminary data.</text>
</comment>
<evidence type="ECO:0000313" key="2">
    <source>
        <dbReference type="Proteomes" id="UP001152622"/>
    </source>
</evidence>
<organism evidence="1 2">
    <name type="scientific">Synaphobranchus kaupii</name>
    <name type="common">Kaup's arrowtooth eel</name>
    <dbReference type="NCBI Taxonomy" id="118154"/>
    <lineage>
        <taxon>Eukaryota</taxon>
        <taxon>Metazoa</taxon>
        <taxon>Chordata</taxon>
        <taxon>Craniata</taxon>
        <taxon>Vertebrata</taxon>
        <taxon>Euteleostomi</taxon>
        <taxon>Actinopterygii</taxon>
        <taxon>Neopterygii</taxon>
        <taxon>Teleostei</taxon>
        <taxon>Anguilliformes</taxon>
        <taxon>Synaphobranchidae</taxon>
        <taxon>Synaphobranchus</taxon>
    </lineage>
</organism>
<proteinExistence type="predicted"/>
<name>A0A9Q1JDU0_SYNKA</name>